<comment type="caution">
    <text evidence="7">The sequence shown here is derived from an EMBL/GenBank/DDBJ whole genome shotgun (WGS) entry which is preliminary data.</text>
</comment>
<dbReference type="InterPro" id="IPR027417">
    <property type="entry name" value="P-loop_NTPase"/>
</dbReference>
<evidence type="ECO:0000256" key="4">
    <source>
        <dbReference type="ARBA" id="ARBA00022840"/>
    </source>
</evidence>
<evidence type="ECO:0000256" key="5">
    <source>
        <dbReference type="PROSITE-ProRule" id="PRU00560"/>
    </source>
</evidence>
<keyword evidence="2 5" id="KW-0378">Hydrolase</keyword>
<dbReference type="GO" id="GO:0005829">
    <property type="term" value="C:cytosol"/>
    <property type="evidence" value="ECO:0007669"/>
    <property type="project" value="TreeGrafter"/>
</dbReference>
<name>A0A9D1ZXP5_9FIRM</name>
<dbReference type="PANTHER" id="PTHR11070:SF17">
    <property type="entry name" value="DNA HELICASE IV"/>
    <property type="match status" value="1"/>
</dbReference>
<dbReference type="Gene3D" id="3.40.50.300">
    <property type="entry name" value="P-loop containing nucleotide triphosphate hydrolases"/>
    <property type="match status" value="3"/>
</dbReference>
<proteinExistence type="predicted"/>
<dbReference type="PANTHER" id="PTHR11070">
    <property type="entry name" value="UVRD / RECB / PCRA DNA HELICASE FAMILY MEMBER"/>
    <property type="match status" value="1"/>
</dbReference>
<dbReference type="GO" id="GO:0016787">
    <property type="term" value="F:hydrolase activity"/>
    <property type="evidence" value="ECO:0007669"/>
    <property type="project" value="UniProtKB-UniRule"/>
</dbReference>
<dbReference type="GO" id="GO:0000725">
    <property type="term" value="P:recombinational repair"/>
    <property type="evidence" value="ECO:0007669"/>
    <property type="project" value="TreeGrafter"/>
</dbReference>
<dbReference type="InterPro" id="IPR014016">
    <property type="entry name" value="UvrD-like_ATP-bd"/>
</dbReference>
<dbReference type="GO" id="GO:0005524">
    <property type="term" value="F:ATP binding"/>
    <property type="evidence" value="ECO:0007669"/>
    <property type="project" value="UniProtKB-UniRule"/>
</dbReference>
<sequence length="797" mass="92293">MTDLKYETLMRIINSHKEPDKQFYLDLLDEPKQYAYEEEHMYAVLVLLKVCYINKLKEKIANARAEAAALREGEFSAEKYRSVIALNAQIKGWREEIEGYKGFFTEPYFARMDLVDDKEGYNSYYIGKKGDLNLEIVDWRAPLARKYYQKSQILFSINEYNYKLILRRALRTHNGRLLDFKNEYLNLKDYLTKEEIAGRDEEIIFDPYLKEILKNRKEQSEISDIIETIQEKQYEIITKPERDSFVLQGCAGSGKTMIMLHRLSFLMYNNEKLKPRDVLVITPSDSFNAFIDELSQVLELEKVKTTTIDEYFLQLLQNEGVDIAGKVDVSAKPPQKYAEYIYSEKFYTDIQAKLAKIYDGVIGMFLSPECAPVILSAAEDCRAQAEEFTKLKNASVRVRRAVLGEIKEKPEGGLFYTKPFRELMNEVTAVEEFFSNDLRSEKIKNYSVFYGRLLNFYRAASFIHRMHARVVSAAQEDLARLKEAVAKEITDLRRYKMYRGGEEVETYADRIARRGELLQEIDAVSAAVERIGERFGTFCELFETLRGNDYFVHIGKCGTPIELARLFYKEIVRKVKNKLGIGKGLFRCDAYVLCLILALLGERLGPRYGLVFIDEGQDISLNEYRLLQQVNSDASFNIYGDLEQNITACRGLNDWKKVTDYPVYYLNQNYRNTNQIVEYVSARLHIDMHPIGFDGPAVERIAPRGIGAFFREKKGLKAVIVSETDFERYRRKNYNILAETGRISKKKINLMTVYESKGLEFTSVAVADAHMAPHEKYIAYTRALKELAIIGENTYAE</sequence>
<dbReference type="SUPFAM" id="SSF52540">
    <property type="entry name" value="P-loop containing nucleoside triphosphate hydrolases"/>
    <property type="match status" value="1"/>
</dbReference>
<keyword evidence="4 5" id="KW-0067">ATP-binding</keyword>
<organism evidence="7 8">
    <name type="scientific">Candidatus Borkfalkia excrementigallinarum</name>
    <dbReference type="NCBI Taxonomy" id="2838506"/>
    <lineage>
        <taxon>Bacteria</taxon>
        <taxon>Bacillati</taxon>
        <taxon>Bacillota</taxon>
        <taxon>Clostridia</taxon>
        <taxon>Christensenellales</taxon>
        <taxon>Christensenellaceae</taxon>
        <taxon>Candidatus Borkfalkia</taxon>
    </lineage>
</organism>
<keyword evidence="3 5" id="KW-0347">Helicase</keyword>
<dbReference type="InterPro" id="IPR000212">
    <property type="entry name" value="DNA_helicase_UvrD/REP"/>
</dbReference>
<accession>A0A9D1ZXP5</accession>
<dbReference type="GO" id="GO:0003677">
    <property type="term" value="F:DNA binding"/>
    <property type="evidence" value="ECO:0007669"/>
    <property type="project" value="InterPro"/>
</dbReference>
<evidence type="ECO:0000256" key="1">
    <source>
        <dbReference type="ARBA" id="ARBA00022741"/>
    </source>
</evidence>
<dbReference type="Pfam" id="PF00580">
    <property type="entry name" value="UvrD-helicase"/>
    <property type="match status" value="1"/>
</dbReference>
<keyword evidence="1 5" id="KW-0547">Nucleotide-binding</keyword>
<dbReference type="EMBL" id="DXCQ01000074">
    <property type="protein sequence ID" value="HIY97669.1"/>
    <property type="molecule type" value="Genomic_DNA"/>
</dbReference>
<feature type="binding site" evidence="5">
    <location>
        <begin position="249"/>
        <end position="256"/>
    </location>
    <ligand>
        <name>ATP</name>
        <dbReference type="ChEBI" id="CHEBI:30616"/>
    </ligand>
</feature>
<evidence type="ECO:0000313" key="7">
    <source>
        <dbReference type="EMBL" id="HIY97669.1"/>
    </source>
</evidence>
<dbReference type="Proteomes" id="UP000886750">
    <property type="component" value="Unassembled WGS sequence"/>
</dbReference>
<evidence type="ECO:0000256" key="3">
    <source>
        <dbReference type="ARBA" id="ARBA00022806"/>
    </source>
</evidence>
<feature type="domain" description="UvrD-like helicase ATP-binding" evidence="6">
    <location>
        <begin position="228"/>
        <end position="673"/>
    </location>
</feature>
<evidence type="ECO:0000313" key="8">
    <source>
        <dbReference type="Proteomes" id="UP000886750"/>
    </source>
</evidence>
<gene>
    <name evidence="7" type="ORF">H9729_08260</name>
</gene>
<evidence type="ECO:0000256" key="2">
    <source>
        <dbReference type="ARBA" id="ARBA00022801"/>
    </source>
</evidence>
<reference evidence="7" key="2">
    <citation type="submission" date="2021-04" db="EMBL/GenBank/DDBJ databases">
        <authorList>
            <person name="Gilroy R."/>
        </authorList>
    </citation>
    <scope>NUCLEOTIDE SEQUENCE</scope>
    <source>
        <strain evidence="7">1345</strain>
    </source>
</reference>
<reference evidence="7" key="1">
    <citation type="journal article" date="2021" name="PeerJ">
        <title>Extensive microbial diversity within the chicken gut microbiome revealed by metagenomics and culture.</title>
        <authorList>
            <person name="Gilroy R."/>
            <person name="Ravi A."/>
            <person name="Getino M."/>
            <person name="Pursley I."/>
            <person name="Horton D.L."/>
            <person name="Alikhan N.F."/>
            <person name="Baker D."/>
            <person name="Gharbi K."/>
            <person name="Hall N."/>
            <person name="Watson M."/>
            <person name="Adriaenssens E.M."/>
            <person name="Foster-Nyarko E."/>
            <person name="Jarju S."/>
            <person name="Secka A."/>
            <person name="Antonio M."/>
            <person name="Oren A."/>
            <person name="Chaudhuri R.R."/>
            <person name="La Ragione R."/>
            <person name="Hildebrand F."/>
            <person name="Pallen M.J."/>
        </authorList>
    </citation>
    <scope>NUCLEOTIDE SEQUENCE</scope>
    <source>
        <strain evidence="7">1345</strain>
    </source>
</reference>
<dbReference type="AlphaFoldDB" id="A0A9D1ZXP5"/>
<dbReference type="GO" id="GO:0043138">
    <property type="term" value="F:3'-5' DNA helicase activity"/>
    <property type="evidence" value="ECO:0007669"/>
    <property type="project" value="TreeGrafter"/>
</dbReference>
<dbReference type="PROSITE" id="PS51198">
    <property type="entry name" value="UVRD_HELICASE_ATP_BIND"/>
    <property type="match status" value="1"/>
</dbReference>
<evidence type="ECO:0000259" key="6">
    <source>
        <dbReference type="PROSITE" id="PS51198"/>
    </source>
</evidence>
<protein>
    <submittedName>
        <fullName evidence="7">AAA family ATPase</fullName>
    </submittedName>
</protein>